<dbReference type="GO" id="GO:0032216">
    <property type="term" value="F:glucosaminyl-phosphatidylinositol O-acyltransferase activity"/>
    <property type="evidence" value="ECO:0007669"/>
    <property type="project" value="TreeGrafter"/>
</dbReference>
<gene>
    <name evidence="9" type="ORF">BJ085DRAFT_40682</name>
</gene>
<feature type="transmembrane region" description="Helical" evidence="8">
    <location>
        <begin position="308"/>
        <end position="331"/>
    </location>
</feature>
<evidence type="ECO:0000313" key="10">
    <source>
        <dbReference type="Proteomes" id="UP000268162"/>
    </source>
</evidence>
<comment type="pathway">
    <text evidence="2 8">Glycolipid biosynthesis; glycosylphosphatidylinositol-anchor biosynthesis.</text>
</comment>
<keyword evidence="8" id="KW-0808">Transferase</keyword>
<feature type="transmembrane region" description="Helical" evidence="8">
    <location>
        <begin position="377"/>
        <end position="398"/>
    </location>
</feature>
<feature type="transmembrane region" description="Helical" evidence="8">
    <location>
        <begin position="343"/>
        <end position="365"/>
    </location>
</feature>
<feature type="transmembrane region" description="Helical" evidence="8">
    <location>
        <begin position="62"/>
        <end position="81"/>
    </location>
</feature>
<sequence length="475" mass="52847">METPLDDFHQYKLEKEQWVTGHTGSSTLEVVEVNVVCLVSYWAWLAWKTYRDNGRLPQPEQRSLSSFMATYGFFIVPLILSCTNIPYRLPLMGAMVALGAVFFAGIQPRSAEDLHRDSDDLKIDTAALPPRRAYISVYRSVLMIMTCVCILAVDFPIFPRSYAKVETYGTSLMDIGVGSFVFSAGIVGARAYLPGNHREANKSFATKLAESLKMSLALFVLGIGRMLSVKGAEYQEHVSEYGVHWNFFFTLGLLPVSICLCQVLWPSPAVTGSVLALGYQLALTYGGWEEFVLHAPRVDLLSMNKEGILGFIGYLSISLLAIALGRLLLVSDPKAGNNLRRPLMLMALGGGIWCVFLVVESWIGIPVSRRLVNLPYILWTVSFNFPFVVGFALIEYLVNWKAGITRIPDHDTNIPWGLSNFNRFGLSTFLVANILTGLVNFSIKTLYASDVQSLAILLAYMLVVFIYVTLRAVWA</sequence>
<feature type="transmembrane region" description="Helical" evidence="8">
    <location>
        <begin position="244"/>
        <end position="265"/>
    </location>
</feature>
<feature type="transmembrane region" description="Helical" evidence="8">
    <location>
        <begin position="455"/>
        <end position="474"/>
    </location>
</feature>
<dbReference type="EC" id="2.3.-.-" evidence="8"/>
<feature type="transmembrane region" description="Helical" evidence="8">
    <location>
        <begin position="424"/>
        <end position="443"/>
    </location>
</feature>
<dbReference type="STRING" id="215637.A0A4P9ZY91"/>
<keyword evidence="4 8" id="KW-0337">GPI-anchor biosynthesis</keyword>
<proteinExistence type="inferred from homology"/>
<dbReference type="UniPathway" id="UPA00196"/>
<feature type="transmembrane region" description="Helical" evidence="8">
    <location>
        <begin position="87"/>
        <end position="106"/>
    </location>
</feature>
<dbReference type="Proteomes" id="UP000268162">
    <property type="component" value="Unassembled WGS sequence"/>
</dbReference>
<dbReference type="OrthoDB" id="15270at2759"/>
<dbReference type="GO" id="GO:0005789">
    <property type="term" value="C:endoplasmic reticulum membrane"/>
    <property type="evidence" value="ECO:0007669"/>
    <property type="project" value="UniProtKB-SubCell"/>
</dbReference>
<evidence type="ECO:0000256" key="3">
    <source>
        <dbReference type="ARBA" id="ARBA00007559"/>
    </source>
</evidence>
<evidence type="ECO:0000313" key="9">
    <source>
        <dbReference type="EMBL" id="RKP38715.1"/>
    </source>
</evidence>
<keyword evidence="8" id="KW-0012">Acyltransferase</keyword>
<evidence type="ECO:0000256" key="2">
    <source>
        <dbReference type="ARBA" id="ARBA00004687"/>
    </source>
</evidence>
<dbReference type="AlphaFoldDB" id="A0A4P9ZY91"/>
<evidence type="ECO:0000256" key="4">
    <source>
        <dbReference type="ARBA" id="ARBA00022502"/>
    </source>
</evidence>
<evidence type="ECO:0000256" key="1">
    <source>
        <dbReference type="ARBA" id="ARBA00004141"/>
    </source>
</evidence>
<dbReference type="EMBL" id="ML002336">
    <property type="protein sequence ID" value="RKP38715.1"/>
    <property type="molecule type" value="Genomic_DNA"/>
</dbReference>
<keyword evidence="8" id="KW-0256">Endoplasmic reticulum</keyword>
<organism evidence="9 10">
    <name type="scientific">Dimargaris cristalligena</name>
    <dbReference type="NCBI Taxonomy" id="215637"/>
    <lineage>
        <taxon>Eukaryota</taxon>
        <taxon>Fungi</taxon>
        <taxon>Fungi incertae sedis</taxon>
        <taxon>Zoopagomycota</taxon>
        <taxon>Kickxellomycotina</taxon>
        <taxon>Dimargaritomycetes</taxon>
        <taxon>Dimargaritales</taxon>
        <taxon>Dimargaritaceae</taxon>
        <taxon>Dimargaris</taxon>
    </lineage>
</organism>
<evidence type="ECO:0000256" key="6">
    <source>
        <dbReference type="ARBA" id="ARBA00022989"/>
    </source>
</evidence>
<name>A0A4P9ZY91_9FUNG</name>
<feature type="transmembrane region" description="Helical" evidence="8">
    <location>
        <begin position="141"/>
        <end position="159"/>
    </location>
</feature>
<feature type="transmembrane region" description="Helical" evidence="8">
    <location>
        <begin position="171"/>
        <end position="193"/>
    </location>
</feature>
<dbReference type="GO" id="GO:0006506">
    <property type="term" value="P:GPI anchor biosynthetic process"/>
    <property type="evidence" value="ECO:0007669"/>
    <property type="project" value="UniProtKB-UniPathway"/>
</dbReference>
<keyword evidence="5 8" id="KW-0812">Transmembrane</keyword>
<evidence type="ECO:0000256" key="8">
    <source>
        <dbReference type="RuleBase" id="RU280819"/>
    </source>
</evidence>
<reference evidence="10" key="1">
    <citation type="journal article" date="2018" name="Nat. Microbiol.">
        <title>Leveraging single-cell genomics to expand the fungal tree of life.</title>
        <authorList>
            <person name="Ahrendt S.R."/>
            <person name="Quandt C.A."/>
            <person name="Ciobanu D."/>
            <person name="Clum A."/>
            <person name="Salamov A."/>
            <person name="Andreopoulos B."/>
            <person name="Cheng J.F."/>
            <person name="Woyke T."/>
            <person name="Pelin A."/>
            <person name="Henrissat B."/>
            <person name="Reynolds N.K."/>
            <person name="Benny G.L."/>
            <person name="Smith M.E."/>
            <person name="James T.Y."/>
            <person name="Grigoriev I.V."/>
        </authorList>
    </citation>
    <scope>NUCLEOTIDE SEQUENCE [LARGE SCALE GENOMIC DNA]</scope>
    <source>
        <strain evidence="10">RSA 468</strain>
    </source>
</reference>
<comment type="similarity">
    <text evidence="3 8">Belongs to the PIGW family.</text>
</comment>
<dbReference type="PIRSF" id="PIRSF017321">
    <property type="entry name" value="GWT1"/>
    <property type="match status" value="1"/>
</dbReference>
<evidence type="ECO:0000256" key="5">
    <source>
        <dbReference type="ARBA" id="ARBA00022692"/>
    </source>
</evidence>
<accession>A0A4P9ZY91</accession>
<dbReference type="PANTHER" id="PTHR20661:SF0">
    <property type="entry name" value="PHOSPHATIDYLINOSITOL-GLYCAN BIOSYNTHESIS CLASS W PROTEIN"/>
    <property type="match status" value="1"/>
</dbReference>
<comment type="function">
    <text evidence="8">A acetyltransferase, which acetylates the inositol ring of phosphatidylinositol during biosynthesis of GPI-anchor.</text>
</comment>
<comment type="subcellular location">
    <subcellularLocation>
        <location evidence="8">Endoplasmic reticulum membrane</location>
        <topology evidence="8">Multi-pass membrane protein</topology>
    </subcellularLocation>
    <subcellularLocation>
        <location evidence="1">Membrane</location>
        <topology evidence="1">Multi-pass membrane protein</topology>
    </subcellularLocation>
</comment>
<evidence type="ECO:0000256" key="7">
    <source>
        <dbReference type="ARBA" id="ARBA00023136"/>
    </source>
</evidence>
<keyword evidence="6 8" id="KW-1133">Transmembrane helix</keyword>
<dbReference type="GO" id="GO:0072659">
    <property type="term" value="P:protein localization to plasma membrane"/>
    <property type="evidence" value="ECO:0007669"/>
    <property type="project" value="TreeGrafter"/>
</dbReference>
<dbReference type="Pfam" id="PF06423">
    <property type="entry name" value="GWT1"/>
    <property type="match status" value="1"/>
</dbReference>
<protein>
    <recommendedName>
        <fullName evidence="8">GPI-anchored wall transfer protein</fullName>
        <ecNumber evidence="8">2.3.-.-</ecNumber>
    </recommendedName>
</protein>
<dbReference type="PANTHER" id="PTHR20661">
    <property type="entry name" value="PHOSPHATIDYLINOSITOL-GLYCAN BIOSYNTHESIS CLASS W PROTEIN"/>
    <property type="match status" value="1"/>
</dbReference>
<keyword evidence="7 8" id="KW-0472">Membrane</keyword>
<keyword evidence="10" id="KW-1185">Reference proteome</keyword>
<dbReference type="InterPro" id="IPR009447">
    <property type="entry name" value="PIGW/GWT1"/>
</dbReference>